<proteinExistence type="predicted"/>
<sequence length="45" mass="5118">MGKTRMALVEPPTITSESGLSKKMLFPLPPRGYKLEDHIPNFIYL</sequence>
<feature type="non-terminal residue" evidence="1">
    <location>
        <position position="45"/>
    </location>
</feature>
<comment type="caution">
    <text evidence="1">The sequence shown here is derived from an EMBL/GenBank/DDBJ whole genome shotgun (WGS) entry which is preliminary data.</text>
</comment>
<dbReference type="EMBL" id="BGPR01129401">
    <property type="protein sequence ID" value="GBN41994.1"/>
    <property type="molecule type" value="Genomic_DNA"/>
</dbReference>
<protein>
    <submittedName>
        <fullName evidence="1">Uncharacterized protein</fullName>
    </submittedName>
</protein>
<reference evidence="1 2" key="1">
    <citation type="journal article" date="2019" name="Sci. Rep.">
        <title>Orb-weaving spider Araneus ventricosus genome elucidates the spidroin gene catalogue.</title>
        <authorList>
            <person name="Kono N."/>
            <person name="Nakamura H."/>
            <person name="Ohtoshi R."/>
            <person name="Moran D.A.P."/>
            <person name="Shinohara A."/>
            <person name="Yoshida Y."/>
            <person name="Fujiwara M."/>
            <person name="Mori M."/>
            <person name="Tomita M."/>
            <person name="Arakawa K."/>
        </authorList>
    </citation>
    <scope>NUCLEOTIDE SEQUENCE [LARGE SCALE GENOMIC DNA]</scope>
</reference>
<evidence type="ECO:0000313" key="1">
    <source>
        <dbReference type="EMBL" id="GBN41994.1"/>
    </source>
</evidence>
<dbReference type="AlphaFoldDB" id="A0A4Y2NSL4"/>
<name>A0A4Y2NSL4_ARAVE</name>
<evidence type="ECO:0000313" key="2">
    <source>
        <dbReference type="Proteomes" id="UP000499080"/>
    </source>
</evidence>
<accession>A0A4Y2NSL4</accession>
<dbReference type="Proteomes" id="UP000499080">
    <property type="component" value="Unassembled WGS sequence"/>
</dbReference>
<keyword evidence="2" id="KW-1185">Reference proteome</keyword>
<gene>
    <name evidence="1" type="ORF">AVEN_77764_1</name>
</gene>
<organism evidence="1 2">
    <name type="scientific">Araneus ventricosus</name>
    <name type="common">Orbweaver spider</name>
    <name type="synonym">Epeira ventricosa</name>
    <dbReference type="NCBI Taxonomy" id="182803"/>
    <lineage>
        <taxon>Eukaryota</taxon>
        <taxon>Metazoa</taxon>
        <taxon>Ecdysozoa</taxon>
        <taxon>Arthropoda</taxon>
        <taxon>Chelicerata</taxon>
        <taxon>Arachnida</taxon>
        <taxon>Araneae</taxon>
        <taxon>Araneomorphae</taxon>
        <taxon>Entelegynae</taxon>
        <taxon>Araneoidea</taxon>
        <taxon>Araneidae</taxon>
        <taxon>Araneus</taxon>
    </lineage>
</organism>